<dbReference type="EMBL" id="BT058019">
    <property type="protein sequence ID" value="ACM16736.1"/>
    <property type="molecule type" value="mRNA"/>
</dbReference>
<dbReference type="AlphaFoldDB" id="B9EQU4"/>
<sequence length="149" mass="16714">MRRGNFAFISAEPPPFSARMPPPLALWPAEERKIMATARQRSLGAQNSEMGQFWTWERHSGPCGSIAALFSDSIFSSSSVLLGAAAVFVFWDLANLLTNYEYYSCSNEVRKLLSSLAHLLGLLRSQFGVWIPFKMYLTAELECRNILTS</sequence>
<accession>B9EQU4</accession>
<evidence type="ECO:0000313" key="1">
    <source>
        <dbReference type="EMBL" id="ACM16736.1"/>
    </source>
</evidence>
<reference evidence="1" key="1">
    <citation type="submission" date="2009-01" db="EMBL/GenBank/DDBJ databases">
        <authorList>
            <person name="Carlson J."/>
            <person name="Booth B."/>
            <person name="Frise E."/>
            <person name="Sandler J."/>
            <person name="Wan K."/>
            <person name="Yu C."/>
            <person name="Celniker S."/>
        </authorList>
    </citation>
    <scope>NUCLEOTIDE SEQUENCE</scope>
</reference>
<organism evidence="1">
    <name type="scientific">Drosophila melanogaster</name>
    <name type="common">Fruit fly</name>
    <dbReference type="NCBI Taxonomy" id="7227"/>
    <lineage>
        <taxon>Eukaryota</taxon>
        <taxon>Metazoa</taxon>
        <taxon>Ecdysozoa</taxon>
        <taxon>Arthropoda</taxon>
        <taxon>Hexapoda</taxon>
        <taxon>Insecta</taxon>
        <taxon>Pterygota</taxon>
        <taxon>Neoptera</taxon>
        <taxon>Endopterygota</taxon>
        <taxon>Diptera</taxon>
        <taxon>Brachycera</taxon>
        <taxon>Muscomorpha</taxon>
        <taxon>Ephydroidea</taxon>
        <taxon>Drosophilidae</taxon>
        <taxon>Drosophila</taxon>
        <taxon>Sophophora</taxon>
    </lineage>
</organism>
<name>B9EQU4_DROME</name>
<protein>
    <submittedName>
        <fullName evidence="1">MIP01437p</fullName>
    </submittedName>
</protein>
<proteinExistence type="evidence at transcript level"/>